<accession>T1GSA8</accession>
<dbReference type="Proteomes" id="UP000015102">
    <property type="component" value="Unassembled WGS sequence"/>
</dbReference>
<dbReference type="STRING" id="36166.T1GSA8"/>
<feature type="transmembrane region" description="Helical" evidence="1">
    <location>
        <begin position="13"/>
        <end position="34"/>
    </location>
</feature>
<evidence type="ECO:0000313" key="3">
    <source>
        <dbReference type="Proteomes" id="UP000015102"/>
    </source>
</evidence>
<sequence length="62" mass="6915">MHQLQRPTYIIRFIIPPLIDMVSELGIFGVVIGAGHMLRSKISKPNEDGVTIGICELWTVPI</sequence>
<proteinExistence type="predicted"/>
<keyword evidence="1" id="KW-0472">Membrane</keyword>
<dbReference type="SUPFAM" id="SSF56059">
    <property type="entry name" value="Glutathione synthetase ATP-binding domain-like"/>
    <property type="match status" value="1"/>
</dbReference>
<evidence type="ECO:0000313" key="2">
    <source>
        <dbReference type="EnsemblMetazoa" id="MESCA006560-PA"/>
    </source>
</evidence>
<protein>
    <submittedName>
        <fullName evidence="2">Uncharacterized protein</fullName>
    </submittedName>
</protein>
<name>T1GSA8_MEGSC</name>
<keyword evidence="1" id="KW-0812">Transmembrane</keyword>
<keyword evidence="3" id="KW-1185">Reference proteome</keyword>
<dbReference type="Gene3D" id="3.30.470.20">
    <property type="entry name" value="ATP-grasp fold, B domain"/>
    <property type="match status" value="1"/>
</dbReference>
<reference evidence="2" key="2">
    <citation type="submission" date="2015-06" db="UniProtKB">
        <authorList>
            <consortium name="EnsemblMetazoa"/>
        </authorList>
    </citation>
    <scope>IDENTIFICATION</scope>
</reference>
<evidence type="ECO:0000256" key="1">
    <source>
        <dbReference type="SAM" id="Phobius"/>
    </source>
</evidence>
<dbReference type="HOGENOM" id="CLU_2906650_0_0_1"/>
<dbReference type="EnsemblMetazoa" id="MESCA006560-RA">
    <property type="protein sequence ID" value="MESCA006560-PA"/>
    <property type="gene ID" value="MESCA006560"/>
</dbReference>
<keyword evidence="1" id="KW-1133">Transmembrane helix</keyword>
<reference evidence="3" key="1">
    <citation type="submission" date="2013-02" db="EMBL/GenBank/DDBJ databases">
        <authorList>
            <person name="Hughes D."/>
        </authorList>
    </citation>
    <scope>NUCLEOTIDE SEQUENCE</scope>
    <source>
        <strain>Durham</strain>
        <strain evidence="3">NC isolate 2 -- Noor lab</strain>
    </source>
</reference>
<dbReference type="AlphaFoldDB" id="T1GSA8"/>
<dbReference type="EMBL" id="CAQQ02051793">
    <property type="status" value="NOT_ANNOTATED_CDS"/>
    <property type="molecule type" value="Genomic_DNA"/>
</dbReference>
<organism evidence="2 3">
    <name type="scientific">Megaselia scalaris</name>
    <name type="common">Humpbacked fly</name>
    <name type="synonym">Phora scalaris</name>
    <dbReference type="NCBI Taxonomy" id="36166"/>
    <lineage>
        <taxon>Eukaryota</taxon>
        <taxon>Metazoa</taxon>
        <taxon>Ecdysozoa</taxon>
        <taxon>Arthropoda</taxon>
        <taxon>Hexapoda</taxon>
        <taxon>Insecta</taxon>
        <taxon>Pterygota</taxon>
        <taxon>Neoptera</taxon>
        <taxon>Endopterygota</taxon>
        <taxon>Diptera</taxon>
        <taxon>Brachycera</taxon>
        <taxon>Muscomorpha</taxon>
        <taxon>Platypezoidea</taxon>
        <taxon>Phoridae</taxon>
        <taxon>Megaseliini</taxon>
        <taxon>Megaselia</taxon>
    </lineage>
</organism>